<feature type="signal peptide" evidence="1">
    <location>
        <begin position="1"/>
        <end position="18"/>
    </location>
</feature>
<proteinExistence type="predicted"/>
<keyword evidence="1" id="KW-0732">Signal</keyword>
<organism evidence="2 3">
    <name type="scientific">Flavobacterium arsenatis</name>
    <dbReference type="NCBI Taxonomy" id="1484332"/>
    <lineage>
        <taxon>Bacteria</taxon>
        <taxon>Pseudomonadati</taxon>
        <taxon>Bacteroidota</taxon>
        <taxon>Flavobacteriia</taxon>
        <taxon>Flavobacteriales</taxon>
        <taxon>Flavobacteriaceae</taxon>
        <taxon>Flavobacterium</taxon>
    </lineage>
</organism>
<dbReference type="RefSeq" id="WP_310026255.1">
    <property type="nucleotide sequence ID" value="NZ_JAVDVI010000007.1"/>
</dbReference>
<dbReference type="Proteomes" id="UP001255185">
    <property type="component" value="Unassembled WGS sequence"/>
</dbReference>
<dbReference type="EMBL" id="JAVDVI010000007">
    <property type="protein sequence ID" value="MDR6967876.1"/>
    <property type="molecule type" value="Genomic_DNA"/>
</dbReference>
<sequence length="240" mass="27813">MKKYIYLLLLLFSFAGFAQNINDYQYVIVPTKFDFQKKENDYRLNTLTKFNLEKFGFTAFYQKDNLGINYNDRCDYLAVAVKDNGSFLTTKLIITFTDCNNNIVFTSKEGTSKEKDRKLAYVEALTEAFESVQALNYKYSGNKSASVSDKKTTEDQSVEVVKQEVKINTNQLFAQAISNGFQLVDTTPKVVLKMFKTSQTDYYTAVSDTKNGVVFKKNNEWFFEYYENDKLISEKLDIKF</sequence>
<reference evidence="2 3" key="1">
    <citation type="submission" date="2023-07" db="EMBL/GenBank/DDBJ databases">
        <title>Sorghum-associated microbial communities from plants grown in Nebraska, USA.</title>
        <authorList>
            <person name="Schachtman D."/>
        </authorList>
    </citation>
    <scope>NUCLEOTIDE SEQUENCE [LARGE SCALE GENOMIC DNA]</scope>
    <source>
        <strain evidence="2 3">3773</strain>
    </source>
</reference>
<keyword evidence="3" id="KW-1185">Reference proteome</keyword>
<accession>A0ABU1TPJ8</accession>
<comment type="caution">
    <text evidence="2">The sequence shown here is derived from an EMBL/GenBank/DDBJ whole genome shotgun (WGS) entry which is preliminary data.</text>
</comment>
<name>A0ABU1TPJ8_9FLAO</name>
<gene>
    <name evidence="2" type="ORF">J2X31_001890</name>
</gene>
<evidence type="ECO:0000313" key="3">
    <source>
        <dbReference type="Proteomes" id="UP001255185"/>
    </source>
</evidence>
<feature type="chain" id="PRO_5045291551" evidence="1">
    <location>
        <begin position="19"/>
        <end position="240"/>
    </location>
</feature>
<evidence type="ECO:0000313" key="2">
    <source>
        <dbReference type="EMBL" id="MDR6967876.1"/>
    </source>
</evidence>
<protein>
    <submittedName>
        <fullName evidence="2">Uncharacterized protein</fullName>
    </submittedName>
</protein>
<evidence type="ECO:0000256" key="1">
    <source>
        <dbReference type="SAM" id="SignalP"/>
    </source>
</evidence>